<dbReference type="Proteomes" id="UP000195897">
    <property type="component" value="Unassembled WGS sequence"/>
</dbReference>
<keyword evidence="4 9" id="KW-0547">Nucleotide-binding</keyword>
<feature type="domain" description="Protein kinase" evidence="12">
    <location>
        <begin position="37"/>
        <end position="303"/>
    </location>
</feature>
<dbReference type="InterPro" id="IPR000719">
    <property type="entry name" value="Prot_kinase_dom"/>
</dbReference>
<dbReference type="SUPFAM" id="SSF56112">
    <property type="entry name" value="Protein kinase-like (PK-like)"/>
    <property type="match status" value="1"/>
</dbReference>
<feature type="compositionally biased region" description="Gly residues" evidence="10">
    <location>
        <begin position="682"/>
        <end position="691"/>
    </location>
</feature>
<dbReference type="PROSITE" id="PS00108">
    <property type="entry name" value="PROTEIN_KINASE_ST"/>
    <property type="match status" value="1"/>
</dbReference>
<dbReference type="EMBL" id="NFKK01000003">
    <property type="protein sequence ID" value="OUP53783.1"/>
    <property type="molecule type" value="Genomic_DNA"/>
</dbReference>
<feature type="compositionally biased region" description="Low complexity" evidence="10">
    <location>
        <begin position="656"/>
        <end position="672"/>
    </location>
</feature>
<dbReference type="FunFam" id="3.30.200.20:FF:000035">
    <property type="entry name" value="Serine/threonine protein kinase Stk1"/>
    <property type="match status" value="1"/>
</dbReference>
<keyword evidence="3" id="KW-0808">Transferase</keyword>
<feature type="transmembrane region" description="Helical" evidence="11">
    <location>
        <begin position="403"/>
        <end position="424"/>
    </location>
</feature>
<dbReference type="GO" id="GO:0004674">
    <property type="term" value="F:protein serine/threonine kinase activity"/>
    <property type="evidence" value="ECO:0007669"/>
    <property type="project" value="UniProtKB-KW"/>
</dbReference>
<feature type="region of interest" description="Disordered" evidence="10">
    <location>
        <begin position="610"/>
        <end position="696"/>
    </location>
</feature>
<feature type="region of interest" description="Disordered" evidence="10">
    <location>
        <begin position="332"/>
        <end position="401"/>
    </location>
</feature>
<dbReference type="Gene3D" id="1.10.510.10">
    <property type="entry name" value="Transferase(Phosphotransferase) domain 1"/>
    <property type="match status" value="1"/>
</dbReference>
<keyword evidence="11" id="KW-0472">Membrane</keyword>
<dbReference type="Pfam" id="PF03793">
    <property type="entry name" value="PASTA"/>
    <property type="match status" value="3"/>
</dbReference>
<dbReference type="FunFam" id="1.10.510.10:FF:000021">
    <property type="entry name" value="Serine/threonine protein kinase"/>
    <property type="match status" value="1"/>
</dbReference>
<evidence type="ECO:0000256" key="3">
    <source>
        <dbReference type="ARBA" id="ARBA00022679"/>
    </source>
</evidence>
<dbReference type="SMART" id="SM00740">
    <property type="entry name" value="PASTA"/>
    <property type="match status" value="3"/>
</dbReference>
<evidence type="ECO:0000256" key="6">
    <source>
        <dbReference type="ARBA" id="ARBA00022840"/>
    </source>
</evidence>
<dbReference type="InterPro" id="IPR005543">
    <property type="entry name" value="PASTA_dom"/>
</dbReference>
<keyword evidence="11" id="KW-0812">Transmembrane</keyword>
<reference evidence="15" key="1">
    <citation type="submission" date="2017-04" db="EMBL/GenBank/DDBJ databases">
        <title>Function of individual gut microbiota members based on whole genome sequencing of pure cultures obtained from chicken caecum.</title>
        <authorList>
            <person name="Medvecky M."/>
            <person name="Cejkova D."/>
            <person name="Polansky O."/>
            <person name="Karasova D."/>
            <person name="Kubasova T."/>
            <person name="Cizek A."/>
            <person name="Rychlik I."/>
        </authorList>
    </citation>
    <scope>NUCLEOTIDE SEQUENCE [LARGE SCALE GENOMIC DNA]</scope>
    <source>
        <strain evidence="15">An180</strain>
    </source>
</reference>
<dbReference type="CDD" id="cd06577">
    <property type="entry name" value="PASTA_pknB"/>
    <property type="match status" value="3"/>
</dbReference>
<feature type="domain" description="PASTA" evidence="13">
    <location>
        <begin position="433"/>
        <end position="498"/>
    </location>
</feature>
<keyword evidence="2" id="KW-0723">Serine/threonine-protein kinase</keyword>
<comment type="catalytic activity">
    <reaction evidence="8">
        <text>L-seryl-[protein] + ATP = O-phospho-L-seryl-[protein] + ADP + H(+)</text>
        <dbReference type="Rhea" id="RHEA:17989"/>
        <dbReference type="Rhea" id="RHEA-COMP:9863"/>
        <dbReference type="Rhea" id="RHEA-COMP:11604"/>
        <dbReference type="ChEBI" id="CHEBI:15378"/>
        <dbReference type="ChEBI" id="CHEBI:29999"/>
        <dbReference type="ChEBI" id="CHEBI:30616"/>
        <dbReference type="ChEBI" id="CHEBI:83421"/>
        <dbReference type="ChEBI" id="CHEBI:456216"/>
        <dbReference type="EC" id="2.7.11.1"/>
    </reaction>
</comment>
<evidence type="ECO:0000259" key="13">
    <source>
        <dbReference type="PROSITE" id="PS51178"/>
    </source>
</evidence>
<accession>A0A1Y4LAN4</accession>
<name>A0A1Y4LAN4_9FIRM</name>
<keyword evidence="5" id="KW-0418">Kinase</keyword>
<evidence type="ECO:0000256" key="7">
    <source>
        <dbReference type="ARBA" id="ARBA00047899"/>
    </source>
</evidence>
<dbReference type="GO" id="GO:0005524">
    <property type="term" value="F:ATP binding"/>
    <property type="evidence" value="ECO:0007669"/>
    <property type="project" value="UniProtKB-UniRule"/>
</dbReference>
<dbReference type="InterPro" id="IPR008271">
    <property type="entry name" value="Ser/Thr_kinase_AS"/>
</dbReference>
<evidence type="ECO:0000256" key="1">
    <source>
        <dbReference type="ARBA" id="ARBA00012513"/>
    </source>
</evidence>
<evidence type="ECO:0000256" key="11">
    <source>
        <dbReference type="SAM" id="Phobius"/>
    </source>
</evidence>
<evidence type="ECO:0000313" key="14">
    <source>
        <dbReference type="EMBL" id="OUP53783.1"/>
    </source>
</evidence>
<comment type="caution">
    <text evidence="14">The sequence shown here is derived from an EMBL/GenBank/DDBJ whole genome shotgun (WGS) entry which is preliminary data.</text>
</comment>
<dbReference type="PANTHER" id="PTHR43289:SF34">
    <property type="entry name" value="SERINE_THREONINE-PROTEIN KINASE YBDM-RELATED"/>
    <property type="match status" value="1"/>
</dbReference>
<evidence type="ECO:0000259" key="12">
    <source>
        <dbReference type="PROSITE" id="PS50011"/>
    </source>
</evidence>
<protein>
    <recommendedName>
        <fullName evidence="1">non-specific serine/threonine protein kinase</fullName>
        <ecNumber evidence="1">2.7.11.1</ecNumber>
    </recommendedName>
</protein>
<organism evidence="14 15">
    <name type="scientific">Butyricicoccus pullicaecorum</name>
    <dbReference type="NCBI Taxonomy" id="501571"/>
    <lineage>
        <taxon>Bacteria</taxon>
        <taxon>Bacillati</taxon>
        <taxon>Bacillota</taxon>
        <taxon>Clostridia</taxon>
        <taxon>Eubacteriales</taxon>
        <taxon>Butyricicoccaceae</taxon>
        <taxon>Butyricicoccus</taxon>
    </lineage>
</organism>
<dbReference type="PANTHER" id="PTHR43289">
    <property type="entry name" value="MITOGEN-ACTIVATED PROTEIN KINASE KINASE KINASE 20-RELATED"/>
    <property type="match status" value="1"/>
</dbReference>
<keyword evidence="11" id="KW-1133">Transmembrane helix</keyword>
<evidence type="ECO:0000256" key="9">
    <source>
        <dbReference type="PROSITE-ProRule" id="PRU10141"/>
    </source>
</evidence>
<feature type="domain" description="PASTA" evidence="13">
    <location>
        <begin position="578"/>
        <end position="644"/>
    </location>
</feature>
<dbReference type="InterPro" id="IPR011009">
    <property type="entry name" value="Kinase-like_dom_sf"/>
</dbReference>
<evidence type="ECO:0000256" key="5">
    <source>
        <dbReference type="ARBA" id="ARBA00022777"/>
    </source>
</evidence>
<feature type="binding site" evidence="9">
    <location>
        <position position="66"/>
    </location>
    <ligand>
        <name>ATP</name>
        <dbReference type="ChEBI" id="CHEBI:30616"/>
    </ligand>
</feature>
<evidence type="ECO:0000313" key="15">
    <source>
        <dbReference type="Proteomes" id="UP000195897"/>
    </source>
</evidence>
<evidence type="ECO:0000256" key="2">
    <source>
        <dbReference type="ARBA" id="ARBA00022527"/>
    </source>
</evidence>
<dbReference type="Pfam" id="PF00069">
    <property type="entry name" value="Pkinase"/>
    <property type="match status" value="1"/>
</dbReference>
<evidence type="ECO:0000256" key="10">
    <source>
        <dbReference type="SAM" id="MobiDB-lite"/>
    </source>
</evidence>
<gene>
    <name evidence="14" type="ORF">B5F17_04135</name>
</gene>
<evidence type="ECO:0000256" key="8">
    <source>
        <dbReference type="ARBA" id="ARBA00048679"/>
    </source>
</evidence>
<sequence>MAVLITLPQSCLQAQGFQNKEKLKMDKYIGKLLDNRYEMLEILGVGGMAVVYKARDRVLDRFVAIKIMKEEFSNDEEFHRRFRNESQAVAKLSHNNIVSIFDVSPSNSPVQYIVMELIEGITLKNYLQRKGSLSWQETLFFAQQISKALSHAHSRGIIHQDIKPHNIILLRDGTVKVTDFGIARFEKNQETRVIQEAIGSVHYISPEQAKGSRIDHRADLYSLGVVMYEMLTGRVPFDGDTPIAIVMQHINAQAPLPSELVPGIPRGMDDIVMRAMCPVLSQRYASADDIYNDLERLKNNPNLRFTSAGAEARMPGGGRAATDETIALPRMNRQQAAAATAHSRSFDDPQPQDQVYRPSQKPSQSRSTPADRDRRDRYEAEDEDDRRSSKRKKKKRSLSDSPAAMAGIAVAVFVMIAAGVAVFMMQAGNLFSSSGKVDVPNLVGMQLQDAQSQYGNDFIIVEGESRADENAEDGEILEQDPASGKVDKNSQITVVVCDNEEEDTKDEDVIVLDESIIGGILGEDYQAVENKLTSLGLEVQIEHKNDQTVEKDKVISISPELGREVKKGDTIYLYVSDGPEAVELPNVVGKDISAARAELNALNFTSINTSEEYNDTPAGQVFRQSPDSGEKIMPDTSITLYISKGPENNDNDSDNQENNNSDSNQSSDPEQSGNGDPEQSGSSGGSTGTGDGSYEISIPINAQNTVTLSVELGDGTILHSGPYDPANGAFTYTVHGPVGQSETVKYYINGNANSFTFMYR</sequence>
<dbReference type="AlphaFoldDB" id="A0A1Y4LAN4"/>
<dbReference type="InterPro" id="IPR017441">
    <property type="entry name" value="Protein_kinase_ATP_BS"/>
</dbReference>
<comment type="catalytic activity">
    <reaction evidence="7">
        <text>L-threonyl-[protein] + ATP = O-phospho-L-threonyl-[protein] + ADP + H(+)</text>
        <dbReference type="Rhea" id="RHEA:46608"/>
        <dbReference type="Rhea" id="RHEA-COMP:11060"/>
        <dbReference type="Rhea" id="RHEA-COMP:11605"/>
        <dbReference type="ChEBI" id="CHEBI:15378"/>
        <dbReference type="ChEBI" id="CHEBI:30013"/>
        <dbReference type="ChEBI" id="CHEBI:30616"/>
        <dbReference type="ChEBI" id="CHEBI:61977"/>
        <dbReference type="ChEBI" id="CHEBI:456216"/>
        <dbReference type="EC" id="2.7.11.1"/>
    </reaction>
</comment>
<dbReference type="SMART" id="SM00220">
    <property type="entry name" value="S_TKc"/>
    <property type="match status" value="1"/>
</dbReference>
<proteinExistence type="predicted"/>
<dbReference type="EC" id="2.7.11.1" evidence="1"/>
<keyword evidence="6 9" id="KW-0067">ATP-binding</keyword>
<evidence type="ECO:0000256" key="4">
    <source>
        <dbReference type="ARBA" id="ARBA00022741"/>
    </source>
</evidence>
<dbReference type="PROSITE" id="PS51178">
    <property type="entry name" value="PASTA"/>
    <property type="match status" value="2"/>
</dbReference>
<dbReference type="CDD" id="cd14014">
    <property type="entry name" value="STKc_PknB_like"/>
    <property type="match status" value="1"/>
</dbReference>
<dbReference type="NCBIfam" id="NF033483">
    <property type="entry name" value="PknB_PASTA_kin"/>
    <property type="match status" value="1"/>
</dbReference>
<dbReference type="PROSITE" id="PS00107">
    <property type="entry name" value="PROTEIN_KINASE_ATP"/>
    <property type="match status" value="1"/>
</dbReference>
<feature type="compositionally biased region" description="Basic and acidic residues" evidence="10">
    <location>
        <begin position="369"/>
        <end position="378"/>
    </location>
</feature>
<dbReference type="Gene3D" id="3.30.200.20">
    <property type="entry name" value="Phosphorylase Kinase, domain 1"/>
    <property type="match status" value="1"/>
</dbReference>
<dbReference type="PROSITE" id="PS50011">
    <property type="entry name" value="PROTEIN_KINASE_DOM"/>
    <property type="match status" value="1"/>
</dbReference>
<dbReference type="Gene3D" id="3.30.10.20">
    <property type="match status" value="3"/>
</dbReference>